<organism evidence="1 2">
    <name type="scientific">Rousettus aegyptiacus</name>
    <name type="common">Egyptian fruit bat</name>
    <name type="synonym">Pteropus aegyptiacus</name>
    <dbReference type="NCBI Taxonomy" id="9407"/>
    <lineage>
        <taxon>Eukaryota</taxon>
        <taxon>Metazoa</taxon>
        <taxon>Chordata</taxon>
        <taxon>Craniata</taxon>
        <taxon>Vertebrata</taxon>
        <taxon>Euteleostomi</taxon>
        <taxon>Mammalia</taxon>
        <taxon>Eutheria</taxon>
        <taxon>Laurasiatheria</taxon>
        <taxon>Chiroptera</taxon>
        <taxon>Yinpterochiroptera</taxon>
        <taxon>Pteropodoidea</taxon>
        <taxon>Pteropodidae</taxon>
        <taxon>Rousettinae</taxon>
        <taxon>Rousettus</taxon>
    </lineage>
</organism>
<dbReference type="EMBL" id="JACASE010000001">
    <property type="protein sequence ID" value="KAF6506083.1"/>
    <property type="molecule type" value="Genomic_DNA"/>
</dbReference>
<reference evidence="1 2" key="1">
    <citation type="journal article" date="2020" name="Nature">
        <title>Six reference-quality genomes reveal evolution of bat adaptations.</title>
        <authorList>
            <person name="Jebb D."/>
            <person name="Huang Z."/>
            <person name="Pippel M."/>
            <person name="Hughes G.M."/>
            <person name="Lavrichenko K."/>
            <person name="Devanna P."/>
            <person name="Winkler S."/>
            <person name="Jermiin L.S."/>
            <person name="Skirmuntt E.C."/>
            <person name="Katzourakis A."/>
            <person name="Burkitt-Gray L."/>
            <person name="Ray D.A."/>
            <person name="Sullivan K.A.M."/>
            <person name="Roscito J.G."/>
            <person name="Kirilenko B.M."/>
            <person name="Davalos L.M."/>
            <person name="Corthals A.P."/>
            <person name="Power M.L."/>
            <person name="Jones G."/>
            <person name="Ransome R.D."/>
            <person name="Dechmann D.K.N."/>
            <person name="Locatelli A.G."/>
            <person name="Puechmaille S.J."/>
            <person name="Fedrigo O."/>
            <person name="Jarvis E.D."/>
            <person name="Hiller M."/>
            <person name="Vernes S.C."/>
            <person name="Myers E.W."/>
            <person name="Teeling E.C."/>
        </authorList>
    </citation>
    <scope>NUCLEOTIDE SEQUENCE [LARGE SCALE GENOMIC DNA]</scope>
    <source>
        <strain evidence="1">MRouAeg1</strain>
        <tissue evidence="1">Muscle</tissue>
    </source>
</reference>
<comment type="caution">
    <text evidence="1">The sequence shown here is derived from an EMBL/GenBank/DDBJ whole genome shotgun (WGS) entry which is preliminary data.</text>
</comment>
<dbReference type="Proteomes" id="UP000593571">
    <property type="component" value="Unassembled WGS sequence"/>
</dbReference>
<evidence type="ECO:0000313" key="1">
    <source>
        <dbReference type="EMBL" id="KAF6506083.1"/>
    </source>
</evidence>
<name>A0A7J8KB21_ROUAE</name>
<accession>A0A7J8KB21</accession>
<sequence length="144" mass="16128">MLTKDIKEPLSPRDAKQLEEEAAWFHNYGGYFPFVEAASSDHTSKELEKVVQGLQTAVQQLTLRLGGWEENLKVPGKDPCPPPPFEEPQPVIAVVKQPRGPKPLSPLQTALHQAVERGDDMQGFHLLYPVTEQEAQDEEVSQFV</sequence>
<protein>
    <submittedName>
        <fullName evidence="1">Uncharacterized protein</fullName>
    </submittedName>
</protein>
<gene>
    <name evidence="1" type="ORF">HJG63_007920</name>
</gene>
<keyword evidence="2" id="KW-1185">Reference proteome</keyword>
<dbReference type="AlphaFoldDB" id="A0A7J8KB21"/>
<proteinExistence type="predicted"/>
<evidence type="ECO:0000313" key="2">
    <source>
        <dbReference type="Proteomes" id="UP000593571"/>
    </source>
</evidence>